<comment type="caution">
    <text evidence="1">The sequence shown here is derived from an EMBL/GenBank/DDBJ whole genome shotgun (WGS) entry which is preliminary data.</text>
</comment>
<proteinExistence type="predicted"/>
<name>A0A8S1BLP4_ARCPL</name>
<dbReference type="Proteomes" id="UP000494256">
    <property type="component" value="Unassembled WGS sequence"/>
</dbReference>
<dbReference type="EMBL" id="CADEBD010000745">
    <property type="protein sequence ID" value="CAB3259524.1"/>
    <property type="molecule type" value="Genomic_DNA"/>
</dbReference>
<evidence type="ECO:0000313" key="1">
    <source>
        <dbReference type="EMBL" id="CAB3259524.1"/>
    </source>
</evidence>
<evidence type="ECO:0000313" key="2">
    <source>
        <dbReference type="Proteomes" id="UP000494256"/>
    </source>
</evidence>
<reference evidence="1 2" key="1">
    <citation type="submission" date="2020-04" db="EMBL/GenBank/DDBJ databases">
        <authorList>
            <person name="Wallbank WR R."/>
            <person name="Pardo Diaz C."/>
            <person name="Kozak K."/>
            <person name="Martin S."/>
            <person name="Jiggins C."/>
            <person name="Moest M."/>
            <person name="Warren A I."/>
            <person name="Byers J.R.P. K."/>
            <person name="Montejo-Kovacevich G."/>
            <person name="Yen C E."/>
        </authorList>
    </citation>
    <scope>NUCLEOTIDE SEQUENCE [LARGE SCALE GENOMIC DNA]</scope>
</reference>
<organism evidence="1 2">
    <name type="scientific">Arctia plantaginis</name>
    <name type="common">Wood tiger moth</name>
    <name type="synonym">Phalaena plantaginis</name>
    <dbReference type="NCBI Taxonomy" id="874455"/>
    <lineage>
        <taxon>Eukaryota</taxon>
        <taxon>Metazoa</taxon>
        <taxon>Ecdysozoa</taxon>
        <taxon>Arthropoda</taxon>
        <taxon>Hexapoda</taxon>
        <taxon>Insecta</taxon>
        <taxon>Pterygota</taxon>
        <taxon>Neoptera</taxon>
        <taxon>Endopterygota</taxon>
        <taxon>Lepidoptera</taxon>
        <taxon>Glossata</taxon>
        <taxon>Ditrysia</taxon>
        <taxon>Noctuoidea</taxon>
        <taxon>Erebidae</taxon>
        <taxon>Arctiinae</taxon>
        <taxon>Arctia</taxon>
    </lineage>
</organism>
<accession>A0A8S1BLP4</accession>
<sequence>MLNTNYAKTPFPLTRGYFKNNDVQNQDEDKEIVKKKVRKIVKKKMLSGQRRIKKKLEFSTSGGTCRNEKGMCRTEKGMCRTEKGKCRKDRDKCRNEKDKDHLYVCSICKKKQYKYRRNKLRHEKYECITGPQFGCEICGKKYSQKKNSYFPRGS</sequence>
<protein>
    <submittedName>
        <fullName evidence="1">Uncharacterized protein</fullName>
    </submittedName>
</protein>
<dbReference type="AlphaFoldDB" id="A0A8S1BLP4"/>
<gene>
    <name evidence="1" type="ORF">APLA_LOCUS16541</name>
</gene>